<dbReference type="PROSITE" id="PS50977">
    <property type="entry name" value="HTH_TETR_2"/>
    <property type="match status" value="1"/>
</dbReference>
<evidence type="ECO:0000259" key="3">
    <source>
        <dbReference type="PROSITE" id="PS50977"/>
    </source>
</evidence>
<feature type="domain" description="HTH tetR-type" evidence="3">
    <location>
        <begin position="15"/>
        <end position="75"/>
    </location>
</feature>
<evidence type="ECO:0000313" key="5">
    <source>
        <dbReference type="Proteomes" id="UP000317982"/>
    </source>
</evidence>
<accession>A0A545AVQ7</accession>
<organism evidence="4 5">
    <name type="scientific">Cryptosporangium phraense</name>
    <dbReference type="NCBI Taxonomy" id="2593070"/>
    <lineage>
        <taxon>Bacteria</taxon>
        <taxon>Bacillati</taxon>
        <taxon>Actinomycetota</taxon>
        <taxon>Actinomycetes</taxon>
        <taxon>Cryptosporangiales</taxon>
        <taxon>Cryptosporangiaceae</taxon>
        <taxon>Cryptosporangium</taxon>
    </lineage>
</organism>
<dbReference type="RefSeq" id="WP_142704667.1">
    <property type="nucleotide sequence ID" value="NZ_VIRS01000007.1"/>
</dbReference>
<dbReference type="Proteomes" id="UP000317982">
    <property type="component" value="Unassembled WGS sequence"/>
</dbReference>
<name>A0A545AVQ7_9ACTN</name>
<proteinExistence type="predicted"/>
<dbReference type="InterPro" id="IPR009057">
    <property type="entry name" value="Homeodomain-like_sf"/>
</dbReference>
<dbReference type="Gene3D" id="1.10.357.10">
    <property type="entry name" value="Tetracycline Repressor, domain 2"/>
    <property type="match status" value="1"/>
</dbReference>
<evidence type="ECO:0000256" key="1">
    <source>
        <dbReference type="ARBA" id="ARBA00023125"/>
    </source>
</evidence>
<dbReference type="OrthoDB" id="5177743at2"/>
<gene>
    <name evidence="4" type="ORF">FL583_11965</name>
</gene>
<evidence type="ECO:0000313" key="4">
    <source>
        <dbReference type="EMBL" id="TQS44685.1"/>
    </source>
</evidence>
<dbReference type="Pfam" id="PF00440">
    <property type="entry name" value="TetR_N"/>
    <property type="match status" value="1"/>
</dbReference>
<dbReference type="InParanoid" id="A0A545AVQ7"/>
<dbReference type="InterPro" id="IPR001647">
    <property type="entry name" value="HTH_TetR"/>
</dbReference>
<comment type="caution">
    <text evidence="4">The sequence shown here is derived from an EMBL/GenBank/DDBJ whole genome shotgun (WGS) entry which is preliminary data.</text>
</comment>
<keyword evidence="5" id="KW-1185">Reference proteome</keyword>
<dbReference type="GO" id="GO:0003677">
    <property type="term" value="F:DNA binding"/>
    <property type="evidence" value="ECO:0007669"/>
    <property type="project" value="UniProtKB-UniRule"/>
</dbReference>
<evidence type="ECO:0000256" key="2">
    <source>
        <dbReference type="PROSITE-ProRule" id="PRU00335"/>
    </source>
</evidence>
<protein>
    <submittedName>
        <fullName evidence="4">Helix-turn-helix transcriptional regulator</fullName>
    </submittedName>
</protein>
<reference evidence="4 5" key="1">
    <citation type="submission" date="2019-07" db="EMBL/GenBank/DDBJ databases">
        <title>Cryptosporangium phraense sp. nov., isolated from plant litter.</title>
        <authorList>
            <person name="Suriyachadkun C."/>
        </authorList>
    </citation>
    <scope>NUCLEOTIDE SEQUENCE [LARGE SCALE GENOMIC DNA]</scope>
    <source>
        <strain evidence="4 5">A-T 5661</strain>
    </source>
</reference>
<keyword evidence="1 2" id="KW-0238">DNA-binding</keyword>
<sequence>MKRAYTMRSRADAVAGTRLRVLRAVRELAEESFDLDPTLEAVAARAGVSVQTVLRHFGTRDALLDAAIAAGLEDTRDERRVPAGAVTAAARTAVAVRTVVAHYEKRGDFMLHLIGHERDDPRFAAITGPGRALHRAWVAEVFAPGSEDVLDLLVVACDLFTWKLLRRDRGLSRAATEARMRRLVDAILGSPA</sequence>
<dbReference type="AlphaFoldDB" id="A0A545AVQ7"/>
<feature type="DNA-binding region" description="H-T-H motif" evidence="2">
    <location>
        <begin position="38"/>
        <end position="57"/>
    </location>
</feature>
<dbReference type="SUPFAM" id="SSF46689">
    <property type="entry name" value="Homeodomain-like"/>
    <property type="match status" value="1"/>
</dbReference>
<dbReference type="EMBL" id="VIRS01000007">
    <property type="protein sequence ID" value="TQS44685.1"/>
    <property type="molecule type" value="Genomic_DNA"/>
</dbReference>